<proteinExistence type="inferred from homology"/>
<evidence type="ECO:0000256" key="10">
    <source>
        <dbReference type="SAM" id="MobiDB-lite"/>
    </source>
</evidence>
<protein>
    <recommendedName>
        <fullName evidence="7">Heat shock transcription factor</fullName>
    </recommendedName>
    <alternativeName>
        <fullName evidence="8">Heat shock factor protein</fullName>
    </alternativeName>
</protein>
<keyword evidence="4" id="KW-0238">DNA-binding</keyword>
<evidence type="ECO:0000313" key="13">
    <source>
        <dbReference type="Proteomes" id="UP000244309"/>
    </source>
</evidence>
<dbReference type="GO" id="GO:0003700">
    <property type="term" value="F:DNA-binding transcription factor activity"/>
    <property type="evidence" value="ECO:0007669"/>
    <property type="project" value="InterPro"/>
</dbReference>
<evidence type="ECO:0000256" key="8">
    <source>
        <dbReference type="ARBA" id="ARBA00084017"/>
    </source>
</evidence>
<dbReference type="STRING" id="45357.A0A2V1AZV2"/>
<feature type="compositionally biased region" description="Low complexity" evidence="10">
    <location>
        <begin position="424"/>
        <end position="436"/>
    </location>
</feature>
<evidence type="ECO:0000256" key="1">
    <source>
        <dbReference type="ARBA" id="ARBA00004123"/>
    </source>
</evidence>
<dbReference type="OrthoDB" id="60033at2759"/>
<dbReference type="EMBL" id="PKFO01000010">
    <property type="protein sequence ID" value="PVH23046.1"/>
    <property type="molecule type" value="Genomic_DNA"/>
</dbReference>
<evidence type="ECO:0000259" key="11">
    <source>
        <dbReference type="PROSITE" id="PS00434"/>
    </source>
</evidence>
<comment type="subcellular location">
    <subcellularLocation>
        <location evidence="1">Nucleus</location>
    </subcellularLocation>
</comment>
<evidence type="ECO:0000256" key="4">
    <source>
        <dbReference type="ARBA" id="ARBA00023125"/>
    </source>
</evidence>
<gene>
    <name evidence="12" type="ORF">CXQ85_002772</name>
</gene>
<organism evidence="12 13">
    <name type="scientific">Candidozyma haemuli</name>
    <dbReference type="NCBI Taxonomy" id="45357"/>
    <lineage>
        <taxon>Eukaryota</taxon>
        <taxon>Fungi</taxon>
        <taxon>Dikarya</taxon>
        <taxon>Ascomycota</taxon>
        <taxon>Saccharomycotina</taxon>
        <taxon>Pichiomycetes</taxon>
        <taxon>Metschnikowiaceae</taxon>
        <taxon>Candidozyma</taxon>
    </lineage>
</organism>
<sequence>MASFHAQDHNSSRDNDIQVINREDEYPATGGEEYPHHENVVSPSFPALDIPTPNGAHSQLFDEFESNQHNQPTTRDQPHGDQFAPSLSPLSEFVNTHGDHIINDQDNDQERNGNAGVLTRLNTSNNYLPPLPTLSEPVLPSVPQNTGQLPTNYLPNNFGNTNAPNTNRNQLMITGKKKKESQGPKARPAFVMKIWSMVNDPANHDYIRWNDDGLTFQVFHREEFMKSILPKYFKHNNFASFVRQLNMYGWHKVQDISSGSMAKEAKNAEEVLQFKNPYFIRGREDLLDNIVRNKYGGQEESAEPNINLQVLMTELDQIKMNQLAIIEDMRRIRKDNQTLWTESFATRERHSKQSQTLDKIMKFLAAVYGNSAGKIFEVENGSYDSNYGVPALYQGNQSPRPAYPPAAPISKSRLMLMDQEHSRTSSSDASTTAGPSKRPSEAGSKDGSIEEIVRNDHITPHDPSANVNRIYQQIMNQEPGSNSPRQYFPELQSPSAGPSTPSQSFAKLSGAGAGAGAGEHNGDLLSGLEQNIFKQGQALSQVQDWIQALANRQQQQQHQLQQQKSNNSSPAQTDLDDFDVNEFLNNSSSNPVPTSHEQQDSGIDFENDFKSETNEDDKKRHIEEVVDNEPPAKRGRTRKSSRR</sequence>
<keyword evidence="3" id="KW-0805">Transcription regulation</keyword>
<feature type="compositionally biased region" description="Basic residues" evidence="10">
    <location>
        <begin position="633"/>
        <end position="643"/>
    </location>
</feature>
<feature type="compositionally biased region" description="Polar residues" evidence="10">
    <location>
        <begin position="492"/>
        <end position="506"/>
    </location>
</feature>
<dbReference type="PANTHER" id="PTHR10015">
    <property type="entry name" value="HEAT SHOCK TRANSCRIPTION FACTOR"/>
    <property type="match status" value="1"/>
</dbReference>
<evidence type="ECO:0000256" key="9">
    <source>
        <dbReference type="RuleBase" id="RU004020"/>
    </source>
</evidence>
<comment type="similarity">
    <text evidence="2 9">Belongs to the HSF family.</text>
</comment>
<dbReference type="Proteomes" id="UP000244309">
    <property type="component" value="Unassembled WGS sequence"/>
</dbReference>
<evidence type="ECO:0000313" key="12">
    <source>
        <dbReference type="EMBL" id="PVH23046.1"/>
    </source>
</evidence>
<keyword evidence="13" id="KW-1185">Reference proteome</keyword>
<feature type="region of interest" description="Disordered" evidence="10">
    <location>
        <begin position="556"/>
        <end position="643"/>
    </location>
</feature>
<evidence type="ECO:0000256" key="3">
    <source>
        <dbReference type="ARBA" id="ARBA00023015"/>
    </source>
</evidence>
<feature type="compositionally biased region" description="Basic and acidic residues" evidence="10">
    <location>
        <begin position="1"/>
        <end position="25"/>
    </location>
</feature>
<dbReference type="Pfam" id="PF00447">
    <property type="entry name" value="HSF_DNA-bind"/>
    <property type="match status" value="1"/>
</dbReference>
<name>A0A2V1AZV2_9ASCO</name>
<keyword evidence="5" id="KW-0804">Transcription</keyword>
<dbReference type="GO" id="GO:0005634">
    <property type="term" value="C:nucleus"/>
    <property type="evidence" value="ECO:0007669"/>
    <property type="project" value="UniProtKB-SubCell"/>
</dbReference>
<feature type="region of interest" description="Disordered" evidence="10">
    <location>
        <begin position="1"/>
        <end position="93"/>
    </location>
</feature>
<dbReference type="RefSeq" id="XP_025343986.1">
    <property type="nucleotide sequence ID" value="XM_025486436.1"/>
</dbReference>
<comment type="caution">
    <text evidence="12">The sequence shown here is derived from an EMBL/GenBank/DDBJ whole genome shotgun (WGS) entry which is preliminary data.</text>
</comment>
<dbReference type="PRINTS" id="PR00056">
    <property type="entry name" value="HSFDOMAIN"/>
</dbReference>
<dbReference type="FunFam" id="1.10.10.10:FF:000027">
    <property type="entry name" value="Heat shock transcription factor 1"/>
    <property type="match status" value="1"/>
</dbReference>
<evidence type="ECO:0000256" key="2">
    <source>
        <dbReference type="ARBA" id="ARBA00006403"/>
    </source>
</evidence>
<dbReference type="Gene3D" id="1.10.10.10">
    <property type="entry name" value="Winged helix-like DNA-binding domain superfamily/Winged helix DNA-binding domain"/>
    <property type="match status" value="1"/>
</dbReference>
<feature type="compositionally biased region" description="Polar residues" evidence="10">
    <location>
        <begin position="583"/>
        <end position="596"/>
    </location>
</feature>
<dbReference type="GO" id="GO:0043565">
    <property type="term" value="F:sequence-specific DNA binding"/>
    <property type="evidence" value="ECO:0007669"/>
    <property type="project" value="InterPro"/>
</dbReference>
<reference evidence="12 13" key="1">
    <citation type="submission" date="2017-12" db="EMBL/GenBank/DDBJ databases">
        <title>Genome Sequence of a Multidrug-Resistant Candida haemulonii Isolate from a Patient with Chronic Leg Ulcers in Israel.</title>
        <authorList>
            <person name="Chow N.A."/>
            <person name="Gade L."/>
            <person name="Batra D."/>
            <person name="Rowe L.A."/>
            <person name="Ben-Ami R."/>
            <person name="Loparev V.N."/>
            <person name="Litvintseva A.P."/>
        </authorList>
    </citation>
    <scope>NUCLEOTIDE SEQUENCE [LARGE SCALE GENOMIC DNA]</scope>
    <source>
        <strain evidence="12 13">B11899</strain>
    </source>
</reference>
<dbReference type="InterPro" id="IPR036388">
    <property type="entry name" value="WH-like_DNA-bd_sf"/>
</dbReference>
<feature type="domain" description="HSF-type DNA-binding" evidence="11">
    <location>
        <begin position="229"/>
        <end position="253"/>
    </location>
</feature>
<dbReference type="InterPro" id="IPR036390">
    <property type="entry name" value="WH_DNA-bd_sf"/>
</dbReference>
<feature type="compositionally biased region" description="Basic and acidic residues" evidence="10">
    <location>
        <begin position="607"/>
        <end position="624"/>
    </location>
</feature>
<dbReference type="PANTHER" id="PTHR10015:SF427">
    <property type="entry name" value="HEAT SHOCK FACTOR PROTEIN"/>
    <property type="match status" value="1"/>
</dbReference>
<feature type="region of interest" description="Disordered" evidence="10">
    <location>
        <begin position="477"/>
        <end position="515"/>
    </location>
</feature>
<dbReference type="GeneID" id="37008103"/>
<evidence type="ECO:0000256" key="6">
    <source>
        <dbReference type="ARBA" id="ARBA00023242"/>
    </source>
</evidence>
<keyword evidence="6" id="KW-0539">Nucleus</keyword>
<dbReference type="PROSITE" id="PS00434">
    <property type="entry name" value="HSF_DOMAIN"/>
    <property type="match status" value="1"/>
</dbReference>
<dbReference type="VEuPathDB" id="FungiDB:CXQ85_002772"/>
<feature type="region of interest" description="Disordered" evidence="10">
    <location>
        <begin position="417"/>
        <end position="449"/>
    </location>
</feature>
<evidence type="ECO:0000256" key="5">
    <source>
        <dbReference type="ARBA" id="ARBA00023163"/>
    </source>
</evidence>
<evidence type="ECO:0000256" key="7">
    <source>
        <dbReference type="ARBA" id="ARBA00068818"/>
    </source>
</evidence>
<feature type="compositionally biased region" description="Basic and acidic residues" evidence="10">
    <location>
        <begin position="438"/>
        <end position="449"/>
    </location>
</feature>
<accession>A0A2V1AZV2</accession>
<dbReference type="SMART" id="SM00415">
    <property type="entry name" value="HSF"/>
    <property type="match status" value="1"/>
</dbReference>
<dbReference type="AlphaFoldDB" id="A0A2V1AZV2"/>
<dbReference type="InterPro" id="IPR000232">
    <property type="entry name" value="HSF_DNA-bd"/>
</dbReference>
<dbReference type="SUPFAM" id="SSF46785">
    <property type="entry name" value="Winged helix' DNA-binding domain"/>
    <property type="match status" value="1"/>
</dbReference>